<feature type="transmembrane region" description="Helical" evidence="1">
    <location>
        <begin position="102"/>
        <end position="121"/>
    </location>
</feature>
<protein>
    <recommendedName>
        <fullName evidence="4">ATP synthase subunit I</fullName>
    </recommendedName>
</protein>
<feature type="transmembrane region" description="Helical" evidence="1">
    <location>
        <begin position="12"/>
        <end position="32"/>
    </location>
</feature>
<comment type="caution">
    <text evidence="2">The sequence shown here is derived from an EMBL/GenBank/DDBJ whole genome shotgun (WGS) entry which is preliminary data.</text>
</comment>
<feature type="transmembrane region" description="Helical" evidence="1">
    <location>
        <begin position="38"/>
        <end position="58"/>
    </location>
</feature>
<evidence type="ECO:0000313" key="3">
    <source>
        <dbReference type="Proteomes" id="UP000647491"/>
    </source>
</evidence>
<reference evidence="2 3" key="1">
    <citation type="submission" date="2020-08" db="EMBL/GenBank/DDBJ databases">
        <title>Genome public.</title>
        <authorList>
            <person name="Liu C."/>
            <person name="Sun Q."/>
        </authorList>
    </citation>
    <scope>NUCLEOTIDE SEQUENCE [LARGE SCALE GENOMIC DNA]</scope>
    <source>
        <strain evidence="2 3">BX10</strain>
    </source>
</reference>
<name>A0ABR7NRT3_9FIRM</name>
<keyword evidence="1" id="KW-1133">Transmembrane helix</keyword>
<dbReference type="RefSeq" id="WP_262427297.1">
    <property type="nucleotide sequence ID" value="NZ_JACRTJ010000014.1"/>
</dbReference>
<dbReference type="EMBL" id="JACRTJ010000014">
    <property type="protein sequence ID" value="MBC8598825.1"/>
    <property type="molecule type" value="Genomic_DNA"/>
</dbReference>
<keyword evidence="3" id="KW-1185">Reference proteome</keyword>
<evidence type="ECO:0008006" key="4">
    <source>
        <dbReference type="Google" id="ProtNLM"/>
    </source>
</evidence>
<keyword evidence="1" id="KW-0812">Transmembrane</keyword>
<dbReference type="Proteomes" id="UP000647491">
    <property type="component" value="Unassembled WGS sequence"/>
</dbReference>
<organism evidence="2 3">
    <name type="scientific">Enterocloster hominis</name>
    <name type="common">ex Liu et al. 2021</name>
    <dbReference type="NCBI Taxonomy" id="2763663"/>
    <lineage>
        <taxon>Bacteria</taxon>
        <taxon>Bacillati</taxon>
        <taxon>Bacillota</taxon>
        <taxon>Clostridia</taxon>
        <taxon>Lachnospirales</taxon>
        <taxon>Lachnospiraceae</taxon>
        <taxon>Enterocloster</taxon>
    </lineage>
</organism>
<keyword evidence="1" id="KW-0472">Membrane</keyword>
<evidence type="ECO:0000313" key="2">
    <source>
        <dbReference type="EMBL" id="MBC8598825.1"/>
    </source>
</evidence>
<evidence type="ECO:0000256" key="1">
    <source>
        <dbReference type="SAM" id="Phobius"/>
    </source>
</evidence>
<accession>A0ABR7NRT3</accession>
<sequence length="141" mass="15469">MMSDETKKQVILMSVGIVLHNLVLFLICLIWFRSVPVFFGILTGMAAAELWLLSMAYSTELCAASADEAYARKKMVTHALLRSLAVFGGIALIWKFTEINLLSLVAGILGLKTGAYLYPVVRRIADRRAGCSRPDGKDSVS</sequence>
<gene>
    <name evidence="2" type="ORF">H8708_06215</name>
</gene>
<proteinExistence type="predicted"/>